<proteinExistence type="predicted"/>
<comment type="caution">
    <text evidence="3">The sequence shown here is derived from an EMBL/GenBank/DDBJ whole genome shotgun (WGS) entry which is preliminary data.</text>
</comment>
<organism evidence="3 4">
    <name type="scientific">Pyxidicoccus fallax</name>
    <dbReference type="NCBI Taxonomy" id="394095"/>
    <lineage>
        <taxon>Bacteria</taxon>
        <taxon>Pseudomonadati</taxon>
        <taxon>Myxococcota</taxon>
        <taxon>Myxococcia</taxon>
        <taxon>Myxococcales</taxon>
        <taxon>Cystobacterineae</taxon>
        <taxon>Myxococcaceae</taxon>
        <taxon>Pyxidicoccus</taxon>
    </lineage>
</organism>
<gene>
    <name evidence="3" type="ORF">HG543_42900</name>
</gene>
<keyword evidence="4" id="KW-1185">Reference proteome</keyword>
<dbReference type="EMBL" id="JABBJJ010000332">
    <property type="protein sequence ID" value="NMO21551.1"/>
    <property type="molecule type" value="Genomic_DNA"/>
</dbReference>
<dbReference type="Pfam" id="PF12697">
    <property type="entry name" value="Abhydrolase_6"/>
    <property type="match status" value="1"/>
</dbReference>
<feature type="chain" id="PRO_5032671315" evidence="1">
    <location>
        <begin position="26"/>
        <end position="305"/>
    </location>
</feature>
<feature type="signal peptide" evidence="1">
    <location>
        <begin position="1"/>
        <end position="25"/>
    </location>
</feature>
<dbReference type="RefSeq" id="WP_169350735.1">
    <property type="nucleotide sequence ID" value="NZ_JABBJJ010000332.1"/>
</dbReference>
<dbReference type="InterPro" id="IPR029058">
    <property type="entry name" value="AB_hydrolase_fold"/>
</dbReference>
<name>A0A848LV92_9BACT</name>
<keyword evidence="3" id="KW-0378">Hydrolase</keyword>
<accession>A0A848LV92</accession>
<protein>
    <submittedName>
        <fullName evidence="3">Alpha/beta hydrolase</fullName>
    </submittedName>
</protein>
<feature type="domain" description="AB hydrolase-1" evidence="2">
    <location>
        <begin position="68"/>
        <end position="296"/>
    </location>
</feature>
<reference evidence="3 4" key="1">
    <citation type="submission" date="2020-04" db="EMBL/GenBank/DDBJ databases">
        <title>Draft genome of Pyxidicoccus fallax type strain.</title>
        <authorList>
            <person name="Whitworth D.E."/>
        </authorList>
    </citation>
    <scope>NUCLEOTIDE SEQUENCE [LARGE SCALE GENOMIC DNA]</scope>
    <source>
        <strain evidence="3 4">DSM 14698</strain>
    </source>
</reference>
<dbReference type="AlphaFoldDB" id="A0A848LV92"/>
<evidence type="ECO:0000313" key="4">
    <source>
        <dbReference type="Proteomes" id="UP000518300"/>
    </source>
</evidence>
<dbReference type="Gene3D" id="3.40.50.1820">
    <property type="entry name" value="alpha/beta hydrolase"/>
    <property type="match status" value="1"/>
</dbReference>
<keyword evidence="1" id="KW-0732">Signal</keyword>
<dbReference type="SUPFAM" id="SSF53474">
    <property type="entry name" value="alpha/beta-Hydrolases"/>
    <property type="match status" value="1"/>
</dbReference>
<evidence type="ECO:0000313" key="3">
    <source>
        <dbReference type="EMBL" id="NMO21551.1"/>
    </source>
</evidence>
<dbReference type="PANTHER" id="PTHR43798">
    <property type="entry name" value="MONOACYLGLYCEROL LIPASE"/>
    <property type="match status" value="1"/>
</dbReference>
<evidence type="ECO:0000256" key="1">
    <source>
        <dbReference type="SAM" id="SignalP"/>
    </source>
</evidence>
<dbReference type="PROSITE" id="PS51318">
    <property type="entry name" value="TAT"/>
    <property type="match status" value="1"/>
</dbReference>
<dbReference type="GO" id="GO:0016787">
    <property type="term" value="F:hydrolase activity"/>
    <property type="evidence" value="ECO:0007669"/>
    <property type="project" value="UniProtKB-KW"/>
</dbReference>
<dbReference type="InterPro" id="IPR006311">
    <property type="entry name" value="TAT_signal"/>
</dbReference>
<dbReference type="InterPro" id="IPR000073">
    <property type="entry name" value="AB_hydrolase_1"/>
</dbReference>
<dbReference type="Proteomes" id="UP000518300">
    <property type="component" value="Unassembled WGS sequence"/>
</dbReference>
<dbReference type="InterPro" id="IPR050266">
    <property type="entry name" value="AB_hydrolase_sf"/>
</dbReference>
<evidence type="ECO:0000259" key="2">
    <source>
        <dbReference type="Pfam" id="PF12697"/>
    </source>
</evidence>
<sequence>MTHSSDVSRRLFLQAGAALPLAACATPSASHTTAAAPLSSPSGFEQHRFTSADGTSLSCFRKGTGPALVWVHGALSLWSDWRDVAERLSPHFTNYVLERRGRGQSGDSPRHALEREVEDVLALMELAGPGASLFGHSYGGVLALEVARRTPPAKLLVYEPPLPVTQPVSGPFLDDFRRTLGREGPDAALVLFNQRLLHTPPAELEAFRQTPVWARQVEMTPVFTRELEALETLPVGLGRYREVRVPTLVILGDQSTEVLLARPARALAEALPQARLKVLAGQGHVAHVTAPDLLAREVHAFLRGS</sequence>